<name>A0ACB9BQE7_CICIN</name>
<evidence type="ECO:0000313" key="1">
    <source>
        <dbReference type="EMBL" id="KAI3724218.1"/>
    </source>
</evidence>
<gene>
    <name evidence="1" type="ORF">L2E82_35988</name>
</gene>
<dbReference type="Proteomes" id="UP001055811">
    <property type="component" value="Linkage Group LG06"/>
</dbReference>
<evidence type="ECO:0000313" key="2">
    <source>
        <dbReference type="Proteomes" id="UP001055811"/>
    </source>
</evidence>
<organism evidence="1 2">
    <name type="scientific">Cichorium intybus</name>
    <name type="common">Chicory</name>
    <dbReference type="NCBI Taxonomy" id="13427"/>
    <lineage>
        <taxon>Eukaryota</taxon>
        <taxon>Viridiplantae</taxon>
        <taxon>Streptophyta</taxon>
        <taxon>Embryophyta</taxon>
        <taxon>Tracheophyta</taxon>
        <taxon>Spermatophyta</taxon>
        <taxon>Magnoliopsida</taxon>
        <taxon>eudicotyledons</taxon>
        <taxon>Gunneridae</taxon>
        <taxon>Pentapetalae</taxon>
        <taxon>asterids</taxon>
        <taxon>campanulids</taxon>
        <taxon>Asterales</taxon>
        <taxon>Asteraceae</taxon>
        <taxon>Cichorioideae</taxon>
        <taxon>Cichorieae</taxon>
        <taxon>Cichoriinae</taxon>
        <taxon>Cichorium</taxon>
    </lineage>
</organism>
<dbReference type="EMBL" id="CM042014">
    <property type="protein sequence ID" value="KAI3724218.1"/>
    <property type="molecule type" value="Genomic_DNA"/>
</dbReference>
<keyword evidence="2" id="KW-1185">Reference proteome</keyword>
<accession>A0ACB9BQE7</accession>
<comment type="caution">
    <text evidence="1">The sequence shown here is derived from an EMBL/GenBank/DDBJ whole genome shotgun (WGS) entry which is preliminary data.</text>
</comment>
<reference evidence="1 2" key="2">
    <citation type="journal article" date="2022" name="Mol. Ecol. Resour.">
        <title>The genomes of chicory, endive, great burdock and yacon provide insights into Asteraceae paleo-polyploidization history and plant inulin production.</title>
        <authorList>
            <person name="Fan W."/>
            <person name="Wang S."/>
            <person name="Wang H."/>
            <person name="Wang A."/>
            <person name="Jiang F."/>
            <person name="Liu H."/>
            <person name="Zhao H."/>
            <person name="Xu D."/>
            <person name="Zhang Y."/>
        </authorList>
    </citation>
    <scope>NUCLEOTIDE SEQUENCE [LARGE SCALE GENOMIC DNA]</scope>
    <source>
        <strain evidence="2">cv. Punajuju</strain>
        <tissue evidence="1">Leaves</tissue>
    </source>
</reference>
<protein>
    <submittedName>
        <fullName evidence="1">Uncharacterized protein</fullName>
    </submittedName>
</protein>
<proteinExistence type="predicted"/>
<sequence>MLSTSQRTVKGPRHLGSFYQPLFSLSFSSTDTRNPIRVFKLGSKMRGGLLKMEKDGQEIEIDRGFVGNFFESLPEGFVANALALTSPRDVCRLSLVCSVFRSAAEWDAVWEKFLPPEYHKILAEAEDGGGSVRCSSKKKMYLHLCDHPVIIDGGNKSFSLDKQTAKKCYMLAARELSIVWGNTPRYWRWIAVPESRFTEVAELKSVCWLEVHGKINTSLLSTNTRYASYLVYKSRPDIYGFDSQPAEVSVRIHGVESEKKTVFLDPDVSLRDEDRNVGPGGRLRIFGRLVGFPSRPTGSARLNGPKVRQDGWLEVELGEYFNESGEEGELEMRVMEVKGGNWKGGIVIQGIEIRPKAC</sequence>
<reference evidence="2" key="1">
    <citation type="journal article" date="2022" name="Mol. Ecol. Resour.">
        <title>The genomes of chicory, endive, great burdock and yacon provide insights into Asteraceae palaeo-polyploidization history and plant inulin production.</title>
        <authorList>
            <person name="Fan W."/>
            <person name="Wang S."/>
            <person name="Wang H."/>
            <person name="Wang A."/>
            <person name="Jiang F."/>
            <person name="Liu H."/>
            <person name="Zhao H."/>
            <person name="Xu D."/>
            <person name="Zhang Y."/>
        </authorList>
    </citation>
    <scope>NUCLEOTIDE SEQUENCE [LARGE SCALE GENOMIC DNA]</scope>
    <source>
        <strain evidence="2">cv. Punajuju</strain>
    </source>
</reference>